<keyword evidence="15" id="KW-1185">Reference proteome</keyword>
<accession>A0A4R5MPS8</accession>
<dbReference type="SMART" id="SM00388">
    <property type="entry name" value="HisKA"/>
    <property type="match status" value="1"/>
</dbReference>
<gene>
    <name evidence="14" type="ORF">EZJ43_04405</name>
</gene>
<evidence type="ECO:0000256" key="11">
    <source>
        <dbReference type="ARBA" id="ARBA00023136"/>
    </source>
</evidence>
<proteinExistence type="predicted"/>
<keyword evidence="12" id="KW-0812">Transmembrane</keyword>
<comment type="subcellular location">
    <subcellularLocation>
        <location evidence="2">Cell membrane</location>
    </subcellularLocation>
</comment>
<dbReference type="Gene3D" id="3.30.565.10">
    <property type="entry name" value="Histidine kinase-like ATPase, C-terminal domain"/>
    <property type="match status" value="1"/>
</dbReference>
<dbReference type="GO" id="GO:0004721">
    <property type="term" value="F:phosphoprotein phosphatase activity"/>
    <property type="evidence" value="ECO:0007669"/>
    <property type="project" value="TreeGrafter"/>
</dbReference>
<comment type="catalytic activity">
    <reaction evidence="1">
        <text>ATP + protein L-histidine = ADP + protein N-phospho-L-histidine.</text>
        <dbReference type="EC" id="2.7.13.3"/>
    </reaction>
</comment>
<dbReference type="InterPro" id="IPR005467">
    <property type="entry name" value="His_kinase_dom"/>
</dbReference>
<feature type="transmembrane region" description="Helical" evidence="12">
    <location>
        <begin position="356"/>
        <end position="378"/>
    </location>
</feature>
<evidence type="ECO:0000256" key="5">
    <source>
        <dbReference type="ARBA" id="ARBA00022553"/>
    </source>
</evidence>
<evidence type="ECO:0000256" key="7">
    <source>
        <dbReference type="ARBA" id="ARBA00022741"/>
    </source>
</evidence>
<sequence length="611" mass="69447">MKKTSFWFITILMTVALLGVFVMQMYYIRESYNLKSQLFDEQVNQTLNAVVNKIQKRNAFNHFNTRQVNNKRKRTIDVKRRAIELADLKKNYETLLDRNRLSNQRKIEAELTSQDSIIRSYYRKPVILSEADFKAADARNGQNTNSPVKIDVFANVDENYNILGGSISTKFTPTGKRSLNFTANNLPDSIRYAAVDPNTNNIVLISLPTRQKEMLTQFKKEDLLAKKDFEQKVRFINSDSTTLIASNLLQLEDVAKEMAQINIPLNKRINFGLIDTILRKELLNNNITQAYSYQIKLAKKDSSIYVKSSNPNVKFTAENTYKTTLFSNDLIRDPGLLLLSFPNKNAAILTNLSATVASSVGLLLILLFIFSYTLYAILKQKKLSEMKTDFINNMTHEFKTPVATIMIASEALKDPEITDDKSRVKRLAGIIYDENVRLGNHIERVLSIARLEKNEIKMENGEVDVNDLIVIVLDSMELQLQKRNAVVNINTDANNAIVFGDELHLSNVIFNLIDNANKYSANDPIINIVTKNVGKNIVIEVSDKGIGINKEHAKRIFDQFYRVPTGNLHDVKGFGLGLNYVQDIIKQLNGTIKVFSEKDKGTTFEITLPLH</sequence>
<comment type="caution">
    <text evidence="14">The sequence shown here is derived from an EMBL/GenBank/DDBJ whole genome shotgun (WGS) entry which is preliminary data.</text>
</comment>
<dbReference type="InterPro" id="IPR036097">
    <property type="entry name" value="HisK_dim/P_sf"/>
</dbReference>
<dbReference type="OrthoDB" id="921707at2"/>
<dbReference type="InterPro" id="IPR003594">
    <property type="entry name" value="HATPase_dom"/>
</dbReference>
<reference evidence="14 15" key="1">
    <citation type="submission" date="2019-02" db="EMBL/GenBank/DDBJ databases">
        <title>Pedobacter sp. nov., a novel speices isolated from soil of pinguins habitat in Antarcitica.</title>
        <authorList>
            <person name="He R.-H."/>
        </authorList>
    </citation>
    <scope>NUCLEOTIDE SEQUENCE [LARGE SCALE GENOMIC DNA]</scope>
    <source>
        <strain evidence="14 15">E01020</strain>
    </source>
</reference>
<dbReference type="GO" id="GO:0005886">
    <property type="term" value="C:plasma membrane"/>
    <property type="evidence" value="ECO:0007669"/>
    <property type="project" value="UniProtKB-SubCell"/>
</dbReference>
<dbReference type="FunFam" id="3.30.565.10:FF:000023">
    <property type="entry name" value="PAS domain-containing sensor histidine kinase"/>
    <property type="match status" value="1"/>
</dbReference>
<dbReference type="CDD" id="cd00082">
    <property type="entry name" value="HisKA"/>
    <property type="match status" value="1"/>
</dbReference>
<keyword evidence="12" id="KW-1133">Transmembrane helix</keyword>
<keyword evidence="5" id="KW-0597">Phosphoprotein</keyword>
<dbReference type="PANTHER" id="PTHR45453:SF1">
    <property type="entry name" value="PHOSPHATE REGULON SENSOR PROTEIN PHOR"/>
    <property type="match status" value="1"/>
</dbReference>
<dbReference type="EC" id="2.7.13.3" evidence="3"/>
<evidence type="ECO:0000256" key="2">
    <source>
        <dbReference type="ARBA" id="ARBA00004236"/>
    </source>
</evidence>
<dbReference type="InterPro" id="IPR050351">
    <property type="entry name" value="BphY/WalK/GraS-like"/>
</dbReference>
<evidence type="ECO:0000259" key="13">
    <source>
        <dbReference type="PROSITE" id="PS50109"/>
    </source>
</evidence>
<feature type="domain" description="Histidine kinase" evidence="13">
    <location>
        <begin position="393"/>
        <end position="611"/>
    </location>
</feature>
<dbReference type="Gene3D" id="1.10.287.130">
    <property type="match status" value="1"/>
</dbReference>
<organism evidence="14 15">
    <name type="scientific">Pedobacter changchengzhani</name>
    <dbReference type="NCBI Taxonomy" id="2529274"/>
    <lineage>
        <taxon>Bacteria</taxon>
        <taxon>Pseudomonadati</taxon>
        <taxon>Bacteroidota</taxon>
        <taxon>Sphingobacteriia</taxon>
        <taxon>Sphingobacteriales</taxon>
        <taxon>Sphingobacteriaceae</taxon>
        <taxon>Pedobacter</taxon>
    </lineage>
</organism>
<evidence type="ECO:0000256" key="9">
    <source>
        <dbReference type="ARBA" id="ARBA00022840"/>
    </source>
</evidence>
<keyword evidence="9" id="KW-0067">ATP-binding</keyword>
<dbReference type="Proteomes" id="UP000295668">
    <property type="component" value="Unassembled WGS sequence"/>
</dbReference>
<dbReference type="SUPFAM" id="SSF55874">
    <property type="entry name" value="ATPase domain of HSP90 chaperone/DNA topoisomerase II/histidine kinase"/>
    <property type="match status" value="1"/>
</dbReference>
<protein>
    <recommendedName>
        <fullName evidence="3">histidine kinase</fullName>
        <ecNumber evidence="3">2.7.13.3</ecNumber>
    </recommendedName>
</protein>
<feature type="transmembrane region" description="Helical" evidence="12">
    <location>
        <begin position="7"/>
        <end position="27"/>
    </location>
</feature>
<evidence type="ECO:0000256" key="10">
    <source>
        <dbReference type="ARBA" id="ARBA00023012"/>
    </source>
</evidence>
<keyword evidence="4" id="KW-1003">Cell membrane</keyword>
<evidence type="ECO:0000256" key="4">
    <source>
        <dbReference type="ARBA" id="ARBA00022475"/>
    </source>
</evidence>
<keyword evidence="6" id="KW-0808">Transferase</keyword>
<evidence type="ECO:0000256" key="8">
    <source>
        <dbReference type="ARBA" id="ARBA00022777"/>
    </source>
</evidence>
<dbReference type="GO" id="GO:0016036">
    <property type="term" value="P:cellular response to phosphate starvation"/>
    <property type="evidence" value="ECO:0007669"/>
    <property type="project" value="TreeGrafter"/>
</dbReference>
<evidence type="ECO:0000313" key="15">
    <source>
        <dbReference type="Proteomes" id="UP000295668"/>
    </source>
</evidence>
<evidence type="ECO:0000313" key="14">
    <source>
        <dbReference type="EMBL" id="TDG37365.1"/>
    </source>
</evidence>
<dbReference type="PROSITE" id="PS50109">
    <property type="entry name" value="HIS_KIN"/>
    <property type="match status" value="1"/>
</dbReference>
<dbReference type="Pfam" id="PF00512">
    <property type="entry name" value="HisKA"/>
    <property type="match status" value="1"/>
</dbReference>
<dbReference type="CDD" id="cd00075">
    <property type="entry name" value="HATPase"/>
    <property type="match status" value="1"/>
</dbReference>
<dbReference type="AlphaFoldDB" id="A0A4R5MPS8"/>
<name>A0A4R5MPS8_9SPHI</name>
<keyword evidence="10" id="KW-0902">Two-component regulatory system</keyword>
<dbReference type="GO" id="GO:0005524">
    <property type="term" value="F:ATP binding"/>
    <property type="evidence" value="ECO:0007669"/>
    <property type="project" value="UniProtKB-KW"/>
</dbReference>
<keyword evidence="11 12" id="KW-0472">Membrane</keyword>
<dbReference type="PRINTS" id="PR00344">
    <property type="entry name" value="BCTRLSENSOR"/>
</dbReference>
<evidence type="ECO:0000256" key="1">
    <source>
        <dbReference type="ARBA" id="ARBA00000085"/>
    </source>
</evidence>
<dbReference type="RefSeq" id="WP_133261458.1">
    <property type="nucleotide sequence ID" value="NZ_SJCY01000002.1"/>
</dbReference>
<dbReference type="InterPro" id="IPR004358">
    <property type="entry name" value="Sig_transdc_His_kin-like_C"/>
</dbReference>
<evidence type="ECO:0000256" key="3">
    <source>
        <dbReference type="ARBA" id="ARBA00012438"/>
    </source>
</evidence>
<dbReference type="GO" id="GO:0000155">
    <property type="term" value="F:phosphorelay sensor kinase activity"/>
    <property type="evidence" value="ECO:0007669"/>
    <property type="project" value="InterPro"/>
</dbReference>
<dbReference type="SMART" id="SM00387">
    <property type="entry name" value="HATPase_c"/>
    <property type="match status" value="1"/>
</dbReference>
<dbReference type="PANTHER" id="PTHR45453">
    <property type="entry name" value="PHOSPHATE REGULON SENSOR PROTEIN PHOR"/>
    <property type="match status" value="1"/>
</dbReference>
<keyword evidence="7" id="KW-0547">Nucleotide-binding</keyword>
<keyword evidence="8 14" id="KW-0418">Kinase</keyword>
<dbReference type="InterPro" id="IPR003661">
    <property type="entry name" value="HisK_dim/P_dom"/>
</dbReference>
<dbReference type="Pfam" id="PF02518">
    <property type="entry name" value="HATPase_c"/>
    <property type="match status" value="1"/>
</dbReference>
<dbReference type="InterPro" id="IPR036890">
    <property type="entry name" value="HATPase_C_sf"/>
</dbReference>
<dbReference type="SUPFAM" id="SSF47384">
    <property type="entry name" value="Homodimeric domain of signal transducing histidine kinase"/>
    <property type="match status" value="1"/>
</dbReference>
<evidence type="ECO:0000256" key="12">
    <source>
        <dbReference type="SAM" id="Phobius"/>
    </source>
</evidence>
<dbReference type="EMBL" id="SJCY01000002">
    <property type="protein sequence ID" value="TDG37365.1"/>
    <property type="molecule type" value="Genomic_DNA"/>
</dbReference>
<evidence type="ECO:0000256" key="6">
    <source>
        <dbReference type="ARBA" id="ARBA00022679"/>
    </source>
</evidence>